<dbReference type="EMBL" id="CM045761">
    <property type="protein sequence ID" value="KAI8014671.1"/>
    <property type="molecule type" value="Genomic_DNA"/>
</dbReference>
<keyword evidence="2" id="KW-1185">Reference proteome</keyword>
<evidence type="ECO:0000313" key="1">
    <source>
        <dbReference type="EMBL" id="KAI8014671.1"/>
    </source>
</evidence>
<organism evidence="1 2">
    <name type="scientific">Camellia lanceoleosa</name>
    <dbReference type="NCBI Taxonomy" id="1840588"/>
    <lineage>
        <taxon>Eukaryota</taxon>
        <taxon>Viridiplantae</taxon>
        <taxon>Streptophyta</taxon>
        <taxon>Embryophyta</taxon>
        <taxon>Tracheophyta</taxon>
        <taxon>Spermatophyta</taxon>
        <taxon>Magnoliopsida</taxon>
        <taxon>eudicotyledons</taxon>
        <taxon>Gunneridae</taxon>
        <taxon>Pentapetalae</taxon>
        <taxon>asterids</taxon>
        <taxon>Ericales</taxon>
        <taxon>Theaceae</taxon>
        <taxon>Camellia</taxon>
    </lineage>
</organism>
<proteinExistence type="predicted"/>
<dbReference type="Proteomes" id="UP001060215">
    <property type="component" value="Chromosome 4"/>
</dbReference>
<comment type="caution">
    <text evidence="1">The sequence shown here is derived from an EMBL/GenBank/DDBJ whole genome shotgun (WGS) entry which is preliminary data.</text>
</comment>
<name>A0ACC0HNF7_9ERIC</name>
<evidence type="ECO:0000313" key="2">
    <source>
        <dbReference type="Proteomes" id="UP001060215"/>
    </source>
</evidence>
<sequence length="98" mass="10656">MATRVARVADLASSLIGIVGHGCVSKIRWVSSLSEASLKPNKKITDRLFGVIDAVNDRKLPSELRGQRNAVRDLKIEVKNVSSLNSNIEISNVTEDLA</sequence>
<gene>
    <name evidence="1" type="ORF">LOK49_LG05G00674</name>
</gene>
<reference evidence="1 2" key="1">
    <citation type="journal article" date="2022" name="Plant J.">
        <title>Chromosome-level genome of Camellia lanceoleosa provides a valuable resource for understanding genome evolution and self-incompatibility.</title>
        <authorList>
            <person name="Gong W."/>
            <person name="Xiao S."/>
            <person name="Wang L."/>
            <person name="Liao Z."/>
            <person name="Chang Y."/>
            <person name="Mo W."/>
            <person name="Hu G."/>
            <person name="Li W."/>
            <person name="Zhao G."/>
            <person name="Zhu H."/>
            <person name="Hu X."/>
            <person name="Ji K."/>
            <person name="Xiang X."/>
            <person name="Song Q."/>
            <person name="Yuan D."/>
            <person name="Jin S."/>
            <person name="Zhang L."/>
        </authorList>
    </citation>
    <scope>NUCLEOTIDE SEQUENCE [LARGE SCALE GENOMIC DNA]</scope>
    <source>
        <strain evidence="1">SQ_2022a</strain>
    </source>
</reference>
<accession>A0ACC0HNF7</accession>
<protein>
    <submittedName>
        <fullName evidence="1">Uncharacterized protein</fullName>
    </submittedName>
</protein>